<sequence>MRRWHTDTDPQHVLLGSLSYAVGSPEEQVSINKPSPGRGA</sequence>
<name>A0A327YXU1_9ACTN</name>
<evidence type="ECO:0000313" key="1">
    <source>
        <dbReference type="EMBL" id="RAK26225.1"/>
    </source>
</evidence>
<dbReference type="AlphaFoldDB" id="A0A327YXU1"/>
<dbReference type="Proteomes" id="UP000249341">
    <property type="component" value="Unassembled WGS sequence"/>
</dbReference>
<dbReference type="EMBL" id="QLMJ01000028">
    <property type="protein sequence ID" value="RAK26225.1"/>
    <property type="molecule type" value="Genomic_DNA"/>
</dbReference>
<protein>
    <submittedName>
        <fullName evidence="1">Uncharacterized protein</fullName>
    </submittedName>
</protein>
<gene>
    <name evidence="1" type="ORF">B0I29_12857</name>
</gene>
<comment type="caution">
    <text evidence="1">The sequence shown here is derived from an EMBL/GenBank/DDBJ whole genome shotgun (WGS) entry which is preliminary data.</text>
</comment>
<evidence type="ECO:0000313" key="2">
    <source>
        <dbReference type="Proteomes" id="UP000249341"/>
    </source>
</evidence>
<reference evidence="1 2" key="1">
    <citation type="submission" date="2018-06" db="EMBL/GenBank/DDBJ databases">
        <title>Genomic Encyclopedia of Type Strains, Phase III (KMG-III): the genomes of soil and plant-associated and newly described type strains.</title>
        <authorList>
            <person name="Whitman W."/>
        </authorList>
    </citation>
    <scope>NUCLEOTIDE SEQUENCE [LARGE SCALE GENOMIC DNA]</scope>
    <source>
        <strain evidence="1 2">CGMCC 4.7090</strain>
    </source>
</reference>
<proteinExistence type="predicted"/>
<accession>A0A327YXU1</accession>
<keyword evidence="2" id="KW-1185">Reference proteome</keyword>
<organism evidence="1 2">
    <name type="scientific">Actinoplanes lutulentus</name>
    <dbReference type="NCBI Taxonomy" id="1287878"/>
    <lineage>
        <taxon>Bacteria</taxon>
        <taxon>Bacillati</taxon>
        <taxon>Actinomycetota</taxon>
        <taxon>Actinomycetes</taxon>
        <taxon>Micromonosporales</taxon>
        <taxon>Micromonosporaceae</taxon>
        <taxon>Actinoplanes</taxon>
    </lineage>
</organism>